<dbReference type="Pfam" id="PF02782">
    <property type="entry name" value="FGGY_C"/>
    <property type="match status" value="1"/>
</dbReference>
<dbReference type="GO" id="GO:0004856">
    <property type="term" value="F:D-xylulokinase activity"/>
    <property type="evidence" value="ECO:0007669"/>
    <property type="project" value="UniProtKB-UniRule"/>
</dbReference>
<gene>
    <name evidence="8 10 13" type="primary">xylB</name>
    <name evidence="13" type="ORF">ENW50_09425</name>
</gene>
<evidence type="ECO:0000256" key="10">
    <source>
        <dbReference type="RuleBase" id="RU364073"/>
    </source>
</evidence>
<feature type="active site" description="Proton acceptor" evidence="8">
    <location>
        <position position="242"/>
    </location>
</feature>
<dbReference type="InterPro" id="IPR043129">
    <property type="entry name" value="ATPase_NBD"/>
</dbReference>
<evidence type="ECO:0000256" key="8">
    <source>
        <dbReference type="HAMAP-Rule" id="MF_02220"/>
    </source>
</evidence>
<evidence type="ECO:0000256" key="1">
    <source>
        <dbReference type="ARBA" id="ARBA00009156"/>
    </source>
</evidence>
<dbReference type="NCBIfam" id="TIGR01312">
    <property type="entry name" value="XylB"/>
    <property type="match status" value="1"/>
</dbReference>
<comment type="catalytic activity">
    <reaction evidence="8 10">
        <text>D-xylulose + ATP = D-xylulose 5-phosphate + ADP + H(+)</text>
        <dbReference type="Rhea" id="RHEA:10964"/>
        <dbReference type="ChEBI" id="CHEBI:15378"/>
        <dbReference type="ChEBI" id="CHEBI:17140"/>
        <dbReference type="ChEBI" id="CHEBI:30616"/>
        <dbReference type="ChEBI" id="CHEBI:57737"/>
        <dbReference type="ChEBI" id="CHEBI:456216"/>
        <dbReference type="EC" id="2.7.1.17"/>
    </reaction>
</comment>
<evidence type="ECO:0000256" key="6">
    <source>
        <dbReference type="ARBA" id="ARBA00022840"/>
    </source>
</evidence>
<comment type="function">
    <text evidence="8">Catalyzes the phosphorylation of D-xylulose to D-xylulose 5-phosphate.</text>
</comment>
<feature type="domain" description="Carbohydrate kinase FGGY C-terminal" evidence="12">
    <location>
        <begin position="259"/>
        <end position="444"/>
    </location>
</feature>
<dbReference type="InterPro" id="IPR050406">
    <property type="entry name" value="FGGY_Carb_Kinase"/>
</dbReference>
<dbReference type="Pfam" id="PF00370">
    <property type="entry name" value="FGGY_N"/>
    <property type="match status" value="1"/>
</dbReference>
<dbReference type="GO" id="GO:0005524">
    <property type="term" value="F:ATP binding"/>
    <property type="evidence" value="ECO:0007669"/>
    <property type="project" value="UniProtKB-UniRule"/>
</dbReference>
<organism evidence="13">
    <name type="scientific">Acidobacterium capsulatum</name>
    <dbReference type="NCBI Taxonomy" id="33075"/>
    <lineage>
        <taxon>Bacteria</taxon>
        <taxon>Pseudomonadati</taxon>
        <taxon>Acidobacteriota</taxon>
        <taxon>Terriglobia</taxon>
        <taxon>Terriglobales</taxon>
        <taxon>Acidobacteriaceae</taxon>
        <taxon>Acidobacterium</taxon>
    </lineage>
</organism>
<evidence type="ECO:0000256" key="3">
    <source>
        <dbReference type="ARBA" id="ARBA00022679"/>
    </source>
</evidence>
<dbReference type="InterPro" id="IPR000577">
    <property type="entry name" value="Carb_kinase_FGGY"/>
</dbReference>
<dbReference type="CDD" id="cd07808">
    <property type="entry name" value="ASKHA_NBD_FGGY_EcXK-like"/>
    <property type="match status" value="1"/>
</dbReference>
<evidence type="ECO:0000256" key="7">
    <source>
        <dbReference type="ARBA" id="ARBA00023277"/>
    </source>
</evidence>
<feature type="binding site" evidence="8">
    <location>
        <begin position="78"/>
        <end position="79"/>
    </location>
    <ligand>
        <name>substrate</name>
    </ligand>
</feature>
<proteinExistence type="inferred from homology"/>
<dbReference type="EC" id="2.7.1.17" evidence="8 10"/>
<dbReference type="PANTHER" id="PTHR43095">
    <property type="entry name" value="SUGAR KINASE"/>
    <property type="match status" value="1"/>
</dbReference>
<name>A0A7V4XU25_9BACT</name>
<reference evidence="13" key="1">
    <citation type="journal article" date="2020" name="mSystems">
        <title>Genome- and Community-Level Interaction Insights into Carbon Utilization and Element Cycling Functions of Hydrothermarchaeota in Hydrothermal Sediment.</title>
        <authorList>
            <person name="Zhou Z."/>
            <person name="Liu Y."/>
            <person name="Xu W."/>
            <person name="Pan J."/>
            <person name="Luo Z.H."/>
            <person name="Li M."/>
        </authorList>
    </citation>
    <scope>NUCLEOTIDE SEQUENCE [LARGE SCALE GENOMIC DNA]</scope>
    <source>
        <strain evidence="13">SpSt-855</strain>
    </source>
</reference>
<evidence type="ECO:0000256" key="4">
    <source>
        <dbReference type="ARBA" id="ARBA00022741"/>
    </source>
</evidence>
<feature type="domain" description="Carbohydrate kinase FGGY N-terminal" evidence="11">
    <location>
        <begin position="1"/>
        <end position="249"/>
    </location>
</feature>
<keyword evidence="4 8" id="KW-0547">Nucleotide-binding</keyword>
<dbReference type="EMBL" id="DTKL01000060">
    <property type="protein sequence ID" value="HGY94885.1"/>
    <property type="molecule type" value="Genomic_DNA"/>
</dbReference>
<evidence type="ECO:0000256" key="5">
    <source>
        <dbReference type="ARBA" id="ARBA00022777"/>
    </source>
</evidence>
<dbReference type="InterPro" id="IPR006000">
    <property type="entry name" value="Xylulokinase"/>
</dbReference>
<dbReference type="GO" id="GO:0042732">
    <property type="term" value="P:D-xylose metabolic process"/>
    <property type="evidence" value="ECO:0007669"/>
    <property type="project" value="UniProtKB-KW"/>
</dbReference>
<accession>A0A7V4XU25</accession>
<dbReference type="PIRSF" id="PIRSF000538">
    <property type="entry name" value="GlpK"/>
    <property type="match status" value="1"/>
</dbReference>
<dbReference type="HAMAP" id="MF_02220">
    <property type="entry name" value="XylB"/>
    <property type="match status" value="1"/>
</dbReference>
<evidence type="ECO:0000256" key="9">
    <source>
        <dbReference type="RuleBase" id="RU003733"/>
    </source>
</evidence>
<evidence type="ECO:0000313" key="13">
    <source>
        <dbReference type="EMBL" id="HGY94885.1"/>
    </source>
</evidence>
<evidence type="ECO:0000259" key="12">
    <source>
        <dbReference type="Pfam" id="PF02782"/>
    </source>
</evidence>
<keyword evidence="6 8" id="KW-0067">ATP-binding</keyword>
<dbReference type="PROSITE" id="PS00445">
    <property type="entry name" value="FGGY_KINASES_2"/>
    <property type="match status" value="1"/>
</dbReference>
<keyword evidence="7 8" id="KW-0119">Carbohydrate metabolism</keyword>
<dbReference type="GO" id="GO:0005998">
    <property type="term" value="P:xylulose catabolic process"/>
    <property type="evidence" value="ECO:0007669"/>
    <property type="project" value="UniProtKB-UniRule"/>
</dbReference>
<comment type="similarity">
    <text evidence="1 8 9">Belongs to the FGGY kinase family.</text>
</comment>
<keyword evidence="5 8" id="KW-0418">Kinase</keyword>
<dbReference type="InterPro" id="IPR018484">
    <property type="entry name" value="FGGY_N"/>
</dbReference>
<dbReference type="Gene3D" id="3.30.420.40">
    <property type="match status" value="2"/>
</dbReference>
<evidence type="ECO:0000256" key="2">
    <source>
        <dbReference type="ARBA" id="ARBA00022629"/>
    </source>
</evidence>
<dbReference type="InterPro" id="IPR018483">
    <property type="entry name" value="Carb_kinase_FGGY_CS"/>
</dbReference>
<evidence type="ECO:0000259" key="11">
    <source>
        <dbReference type="Pfam" id="PF00370"/>
    </source>
</evidence>
<protein>
    <recommendedName>
        <fullName evidence="8 10">Xylulose kinase</fullName>
        <shortName evidence="8 10">Xylulokinase</shortName>
        <ecNumber evidence="8 10">2.7.1.17</ecNumber>
    </recommendedName>
</protein>
<dbReference type="PANTHER" id="PTHR43095:SF5">
    <property type="entry name" value="XYLULOSE KINASE"/>
    <property type="match status" value="1"/>
</dbReference>
<comment type="caution">
    <text evidence="13">The sequence shown here is derived from an EMBL/GenBank/DDBJ whole genome shotgun (WGS) entry which is preliminary data.</text>
</comment>
<keyword evidence="3 8" id="KW-0808">Transferase</keyword>
<dbReference type="SUPFAM" id="SSF53067">
    <property type="entry name" value="Actin-like ATPase domain"/>
    <property type="match status" value="2"/>
</dbReference>
<dbReference type="InterPro" id="IPR018485">
    <property type="entry name" value="FGGY_C"/>
</dbReference>
<feature type="site" description="Important for activity" evidence="8">
    <location>
        <position position="6"/>
    </location>
</feature>
<dbReference type="AlphaFoldDB" id="A0A7V4XU25"/>
<keyword evidence="2 8" id="KW-0859">Xylose metabolism</keyword>
<sequence length="494" mass="53039">MFLGLDIGTGGTRAVLVSPTGELVASASAEHESFRSPEPGWAEQDPHDWWRAAQQAIRETLAQVPGAKIEAVGLTGQMHGAVMLDKDGSVLRPSLIWCDQRTQPQCDWLHEQFGGGEAGREKLIELTANPALPNFTLTKLLWVRDHEPEIFARIAHVLCPKDYVRFRMTGTYAIDVQEASGTLLLDVAHRRWSSEVARVAGIPESWLPEVFESPEVCAHISAEAAQLLGIPQGTPVVAGAGDQGAGAVGMGILEPGSVSATIGTSGVVFAATAAPTRDPRGRLHTFCHAVPGRWHVMGVTQAAGLSLRWFRDTFSPCVDYNDFTTGAANIPAGSEGLLWTPYLLGERTPHLDPEARAAFVGIHANHTRDHFIRAVMEGVAYSLRDTFTLFAELGIPVKGVRLGGGGARGKLWRQIQADIYNHTIDVLTAEEGGAFGAALLAGVGAGAWANLDEACKAGIHVAQQIPPQPAAVERYERAYKAFRAVYPALKNIHA</sequence>